<reference evidence="2" key="1">
    <citation type="journal article" date="2011" name="Genetics">
        <title>Massive changes in genome architecture accompany the transition to self-fertility in the filamentous fungus Neurospora tetrasperma.</title>
        <authorList>
            <person name="Ellison C.E."/>
            <person name="Stajich J.E."/>
            <person name="Jacobson D.J."/>
            <person name="Natvig D.O."/>
            <person name="Lapidus A."/>
            <person name="Foster B."/>
            <person name="Aerts A."/>
            <person name="Riley R."/>
            <person name="Lindquist E.A."/>
            <person name="Grigoriev I.V."/>
            <person name="Taylor J.W."/>
        </authorList>
    </citation>
    <scope>NUCLEOTIDE SEQUENCE [LARGE SCALE GENOMIC DNA]</scope>
    <source>
        <strain evidence="2">FGSC 2508 / P0657</strain>
    </source>
</reference>
<protein>
    <submittedName>
        <fullName evidence="1">Uncharacterized protein</fullName>
    </submittedName>
</protein>
<proteinExistence type="predicted"/>
<dbReference type="RefSeq" id="XP_009857347.1">
    <property type="nucleotide sequence ID" value="XM_009859045.1"/>
</dbReference>
<keyword evidence="2" id="KW-1185">Reference proteome</keyword>
<dbReference type="KEGG" id="nte:NEUTE1DRAFT106645"/>
<dbReference type="AlphaFoldDB" id="F8N036"/>
<organism evidence="1 2">
    <name type="scientific">Neurospora tetrasperma (strain FGSC 2508 / ATCC MYA-4615 / P0657)</name>
    <dbReference type="NCBI Taxonomy" id="510951"/>
    <lineage>
        <taxon>Eukaryota</taxon>
        <taxon>Fungi</taxon>
        <taxon>Dikarya</taxon>
        <taxon>Ascomycota</taxon>
        <taxon>Pezizomycotina</taxon>
        <taxon>Sordariomycetes</taxon>
        <taxon>Sordariomycetidae</taxon>
        <taxon>Sordariales</taxon>
        <taxon>Sordariaceae</taxon>
        <taxon>Neurospora</taxon>
    </lineage>
</organism>
<sequence>MLLYAVYVDGSCSMFRLSEAESPSLSSPVPALTLAPALSSLLPFARPVVLLPLPLPFPLENINLSSLKLRLR</sequence>
<evidence type="ECO:0000313" key="2">
    <source>
        <dbReference type="Proteomes" id="UP000008065"/>
    </source>
</evidence>
<evidence type="ECO:0000313" key="1">
    <source>
        <dbReference type="EMBL" id="EGO53771.1"/>
    </source>
</evidence>
<name>F8N036_NEUT8</name>
<dbReference type="EMBL" id="GL891382">
    <property type="protein sequence ID" value="EGO53771.1"/>
    <property type="molecule type" value="Genomic_DNA"/>
</dbReference>
<dbReference type="VEuPathDB" id="FungiDB:NEUTE1DRAFT_106645"/>
<dbReference type="Proteomes" id="UP000008065">
    <property type="component" value="Unassembled WGS sequence"/>
</dbReference>
<accession>F8N036</accession>
<gene>
    <name evidence="1" type="ORF">NEUTE1DRAFT_106645</name>
</gene>
<dbReference type="HOGENOM" id="CLU_2722822_0_0_1"/>
<dbReference type="GeneID" id="20822283"/>